<proteinExistence type="predicted"/>
<evidence type="ECO:0000313" key="2">
    <source>
        <dbReference type="Proteomes" id="UP000266188"/>
    </source>
</evidence>
<evidence type="ECO:0000313" key="1">
    <source>
        <dbReference type="EMBL" id="RJE24416.1"/>
    </source>
</evidence>
<accession>A0A3A2ZN18</accession>
<name>A0A3A2ZN18_9EURO</name>
<comment type="caution">
    <text evidence="1">The sequence shown here is derived from an EMBL/GenBank/DDBJ whole genome shotgun (WGS) entry which is preliminary data.</text>
</comment>
<dbReference type="InterPro" id="IPR032157">
    <property type="entry name" value="PAC4"/>
</dbReference>
<organism evidence="1 2">
    <name type="scientific">Aspergillus sclerotialis</name>
    <dbReference type="NCBI Taxonomy" id="2070753"/>
    <lineage>
        <taxon>Eukaryota</taxon>
        <taxon>Fungi</taxon>
        <taxon>Dikarya</taxon>
        <taxon>Ascomycota</taxon>
        <taxon>Pezizomycotina</taxon>
        <taxon>Eurotiomycetes</taxon>
        <taxon>Eurotiomycetidae</taxon>
        <taxon>Eurotiales</taxon>
        <taxon>Aspergillaceae</taxon>
        <taxon>Aspergillus</taxon>
        <taxon>Aspergillus subgen. Polypaecilum</taxon>
    </lineage>
</organism>
<gene>
    <name evidence="1" type="ORF">PHISCL_03270</name>
</gene>
<protein>
    <submittedName>
        <fullName evidence="1">Uncharacterized protein</fullName>
    </submittedName>
</protein>
<dbReference type="AlphaFoldDB" id="A0A3A2ZN18"/>
<dbReference type="OrthoDB" id="5407417at2759"/>
<dbReference type="Proteomes" id="UP000266188">
    <property type="component" value="Unassembled WGS sequence"/>
</dbReference>
<dbReference type="EMBL" id="MVGC01000082">
    <property type="protein sequence ID" value="RJE24416.1"/>
    <property type="molecule type" value="Genomic_DNA"/>
</dbReference>
<reference evidence="2" key="1">
    <citation type="submission" date="2017-02" db="EMBL/GenBank/DDBJ databases">
        <authorList>
            <person name="Tafer H."/>
            <person name="Lopandic K."/>
        </authorList>
    </citation>
    <scope>NUCLEOTIDE SEQUENCE [LARGE SCALE GENOMIC DNA]</scope>
    <source>
        <strain evidence="2">CBS 366.77</strain>
    </source>
</reference>
<dbReference type="Pfam" id="PF16093">
    <property type="entry name" value="PAC4"/>
    <property type="match status" value="1"/>
</dbReference>
<dbReference type="Gene3D" id="3.30.230.100">
    <property type="match status" value="1"/>
</dbReference>
<sequence>MVFLATTMPGDSGEKPLGSFVYAMPDRAVPRSALSTTLCPSHSCDEYATRIAKILATRTRIPAYVGCSINSTQLGLTVEEEMEGVRKMVDTIMERWEQRQD</sequence>
<dbReference type="GO" id="GO:0043248">
    <property type="term" value="P:proteasome assembly"/>
    <property type="evidence" value="ECO:0007669"/>
    <property type="project" value="InterPro"/>
</dbReference>
<keyword evidence="2" id="KW-1185">Reference proteome</keyword>